<protein>
    <submittedName>
        <fullName evidence="1">Gamma-BHC dehydrochlorinase</fullName>
    </submittedName>
</protein>
<sequence length="188" mass="20699">MSPSEPTRLAVLLDKQEIQEVVVRYMRGIDRGDLATVAGCYLPGATEDHGGLFVGPATDYLASVADALTHPRAVTTHFTTNVLVELPPEDADTARVESYVLAFARVRRPDGGVGDTLTAARIVDEFAREDGRWGIRHRVLRWEWNHDMDRTEGWAFGLIAGPDSPLRRSAKHPDDVLYADSLAPEAHA</sequence>
<dbReference type="STRING" id="2045.KR76_00350"/>
<dbReference type="Pfam" id="PF13577">
    <property type="entry name" value="SnoaL_4"/>
    <property type="match status" value="1"/>
</dbReference>
<keyword evidence="2" id="KW-1185">Reference proteome</keyword>
<dbReference type="SUPFAM" id="SSF54427">
    <property type="entry name" value="NTF2-like"/>
    <property type="match status" value="1"/>
</dbReference>
<evidence type="ECO:0000313" key="2">
    <source>
        <dbReference type="Proteomes" id="UP000030300"/>
    </source>
</evidence>
<gene>
    <name evidence="1" type="ORF">KR76_00350</name>
</gene>
<dbReference type="Proteomes" id="UP000030300">
    <property type="component" value="Chromosome"/>
</dbReference>
<dbReference type="KEGG" id="psim:KR76_00350"/>
<dbReference type="AlphaFoldDB" id="A0A0A1DEI5"/>
<proteinExistence type="predicted"/>
<dbReference type="Gene3D" id="3.10.450.50">
    <property type="match status" value="1"/>
</dbReference>
<accession>A0A0A1DEI5</accession>
<dbReference type="EMBL" id="CP009896">
    <property type="protein sequence ID" value="AIY15611.1"/>
    <property type="molecule type" value="Genomic_DNA"/>
</dbReference>
<organism evidence="1 2">
    <name type="scientific">Nocardioides simplex</name>
    <name type="common">Arthrobacter simplex</name>
    <dbReference type="NCBI Taxonomy" id="2045"/>
    <lineage>
        <taxon>Bacteria</taxon>
        <taxon>Bacillati</taxon>
        <taxon>Actinomycetota</taxon>
        <taxon>Actinomycetes</taxon>
        <taxon>Propionibacteriales</taxon>
        <taxon>Nocardioidaceae</taxon>
        <taxon>Pimelobacter</taxon>
    </lineage>
</organism>
<dbReference type="GeneID" id="96607458"/>
<dbReference type="RefSeq" id="WP_038675815.1">
    <property type="nucleotide sequence ID" value="NZ_BJMC01000016.1"/>
</dbReference>
<dbReference type="InterPro" id="IPR037401">
    <property type="entry name" value="SnoaL-like"/>
</dbReference>
<dbReference type="eggNOG" id="COG5517">
    <property type="taxonomic scope" value="Bacteria"/>
</dbReference>
<dbReference type="OrthoDB" id="1492465at2"/>
<name>A0A0A1DEI5_NOCSI</name>
<dbReference type="CDD" id="cd00531">
    <property type="entry name" value="NTF2_like"/>
    <property type="match status" value="1"/>
</dbReference>
<reference evidence="1 2" key="1">
    <citation type="journal article" date="2015" name="Genome Announc.">
        <title>Complete Genome Sequence of Steroid-Transforming Nocardioides simplex VKM Ac-2033D.</title>
        <authorList>
            <person name="Shtratnikova V.Y."/>
            <person name="Schelkunov M.I."/>
            <person name="Pekov Y.A."/>
            <person name="Fokina V.V."/>
            <person name="Logacheva M.D."/>
            <person name="Sokolov S.L."/>
            <person name="Bragin E.Y."/>
            <person name="Ashapkin V.V."/>
            <person name="Donova M.V."/>
        </authorList>
    </citation>
    <scope>NUCLEOTIDE SEQUENCE [LARGE SCALE GENOMIC DNA]</scope>
    <source>
        <strain evidence="1 2">VKM Ac-2033D</strain>
    </source>
</reference>
<evidence type="ECO:0000313" key="1">
    <source>
        <dbReference type="EMBL" id="AIY15611.1"/>
    </source>
</evidence>
<dbReference type="HOGENOM" id="CLU_106738_0_0_11"/>
<dbReference type="InterPro" id="IPR032710">
    <property type="entry name" value="NTF2-like_dom_sf"/>
</dbReference>